<dbReference type="CDD" id="cd14014">
    <property type="entry name" value="STKc_PknB_like"/>
    <property type="match status" value="1"/>
</dbReference>
<feature type="region of interest" description="Disordered" evidence="9">
    <location>
        <begin position="289"/>
        <end position="329"/>
    </location>
</feature>
<dbReference type="EMBL" id="FNDT01000009">
    <property type="protein sequence ID" value="SDI30793.1"/>
    <property type="molecule type" value="Genomic_DNA"/>
</dbReference>
<dbReference type="RefSeq" id="WP_090586727.1">
    <property type="nucleotide sequence ID" value="NZ_FNDT01000009.1"/>
</dbReference>
<feature type="domain" description="PASTA" evidence="12">
    <location>
        <begin position="438"/>
        <end position="505"/>
    </location>
</feature>
<comment type="catalytic activity">
    <reaction evidence="7">
        <text>L-threonyl-[protein] + ATP = O-phospho-L-threonyl-[protein] + ADP + H(+)</text>
        <dbReference type="Rhea" id="RHEA:46608"/>
        <dbReference type="Rhea" id="RHEA-COMP:11060"/>
        <dbReference type="Rhea" id="RHEA-COMP:11605"/>
        <dbReference type="ChEBI" id="CHEBI:15378"/>
        <dbReference type="ChEBI" id="CHEBI:30013"/>
        <dbReference type="ChEBI" id="CHEBI:30616"/>
        <dbReference type="ChEBI" id="CHEBI:61977"/>
        <dbReference type="ChEBI" id="CHEBI:456216"/>
        <dbReference type="EC" id="2.7.11.1"/>
    </reaction>
</comment>
<name>A0A1G8JIC2_9MICC</name>
<feature type="transmembrane region" description="Helical" evidence="10">
    <location>
        <begin position="415"/>
        <end position="436"/>
    </location>
</feature>
<dbReference type="AlphaFoldDB" id="A0A1G8JIC2"/>
<dbReference type="OrthoDB" id="9762169at2"/>
<dbReference type="PROSITE" id="PS51178">
    <property type="entry name" value="PASTA"/>
    <property type="match status" value="3"/>
</dbReference>
<dbReference type="FunFam" id="3.30.200.20:FF:000035">
    <property type="entry name" value="Serine/threonine protein kinase Stk1"/>
    <property type="match status" value="1"/>
</dbReference>
<sequence length="704" mass="73283">MRERRNDSLVDTVVDGRYHVRSRLARGGMSTVYLATDQRLERDVALKVLYPHLAEDQHFLERFEREAKSAARLSHPHVVGVLDQGVEDGPEHGVAYLVMEYVPGKTLRDLLRERGRLTPRQALAMLDPVIEGLGAAHDAGLIHRDVKPENVLLAESGGIKIADFGLARAVSAGTNTGTLVGTAAYLPPELVTGGAADARSDIYSAGIVLFELLTGAQPYQGEAPIQIAFQHVNSRVPAPSTAVPGLAQDLDELVLWCTAVDPEERPIDGNALLGELRHIRTTLSDAELDFGRDRQRPPAARPGTAADSSGDGHSHHATEVLGTAGSTEVVGRPPSYPTEILGAQGSPTTVLGGSNPTTVLGSTPVAGSMPERQLDAAAREKLAAREFKAHRKEQAKAAQRPEKTLRSGNARRRNILLVLLLTLLALLAAAAGWFFGVGPGALVAVPDVSSRPVSAAQAMLTQAGLSSTAEQVHSDSVAEGLVIASEPRGSATVRPWEEVQLLVSLGPELFDVPEVAGLAEATAAATLVAAGFDVGEVSRQFSGTVPDGEVIATNPAVGEAIPAGTPVGLVVSQGPEPVDVPSVVGLPEEEAVSALESAGLTAAVSPEPVNDITVPAGSVLTQSPAGGQLRPGESVTLSISAGPRILPVPDVFSDSEADAVAALEEAGFTVEVEYAFGRPVLGLVAGQDLTGEHPEGSTVTITVT</sequence>
<keyword evidence="10" id="KW-1133">Transmembrane helix</keyword>
<keyword evidence="5 13" id="KW-0418">Kinase</keyword>
<evidence type="ECO:0000256" key="1">
    <source>
        <dbReference type="ARBA" id="ARBA00012513"/>
    </source>
</evidence>
<dbReference type="SUPFAM" id="SSF56112">
    <property type="entry name" value="Protein kinase-like (PK-like)"/>
    <property type="match status" value="1"/>
</dbReference>
<dbReference type="SMART" id="SM00220">
    <property type="entry name" value="S_TKc"/>
    <property type="match status" value="1"/>
</dbReference>
<accession>A0A1G8JIC2</accession>
<dbReference type="PANTHER" id="PTHR43289:SF34">
    <property type="entry name" value="SERINE_THREONINE-PROTEIN KINASE YBDM-RELATED"/>
    <property type="match status" value="1"/>
</dbReference>
<dbReference type="SMART" id="SM00740">
    <property type="entry name" value="PASTA"/>
    <property type="match status" value="4"/>
</dbReference>
<keyword evidence="4" id="KW-0547">Nucleotide-binding</keyword>
<reference evidence="13 14" key="1">
    <citation type="submission" date="2016-10" db="EMBL/GenBank/DDBJ databases">
        <authorList>
            <person name="de Groot N.N."/>
        </authorList>
    </citation>
    <scope>NUCLEOTIDE SEQUENCE [LARGE SCALE GENOMIC DNA]</scope>
    <source>
        <strain evidence="13 14">NP_1H</strain>
    </source>
</reference>
<evidence type="ECO:0000256" key="4">
    <source>
        <dbReference type="ARBA" id="ARBA00022741"/>
    </source>
</evidence>
<dbReference type="GO" id="GO:0045717">
    <property type="term" value="P:negative regulation of fatty acid biosynthetic process"/>
    <property type="evidence" value="ECO:0007669"/>
    <property type="project" value="UniProtKB-ARBA"/>
</dbReference>
<dbReference type="Gene3D" id="3.30.10.20">
    <property type="match status" value="4"/>
</dbReference>
<evidence type="ECO:0000256" key="7">
    <source>
        <dbReference type="ARBA" id="ARBA00047899"/>
    </source>
</evidence>
<evidence type="ECO:0000256" key="5">
    <source>
        <dbReference type="ARBA" id="ARBA00022777"/>
    </source>
</evidence>
<dbReference type="CDD" id="cd06577">
    <property type="entry name" value="PASTA_pknB"/>
    <property type="match status" value="4"/>
</dbReference>
<evidence type="ECO:0000256" key="9">
    <source>
        <dbReference type="SAM" id="MobiDB-lite"/>
    </source>
</evidence>
<feature type="domain" description="PASTA" evidence="12">
    <location>
        <begin position="574"/>
        <end position="641"/>
    </location>
</feature>
<keyword evidence="10" id="KW-0472">Membrane</keyword>
<dbReference type="GO" id="GO:0004674">
    <property type="term" value="F:protein serine/threonine kinase activity"/>
    <property type="evidence" value="ECO:0007669"/>
    <property type="project" value="UniProtKB-KW"/>
</dbReference>
<dbReference type="InterPro" id="IPR011009">
    <property type="entry name" value="Kinase-like_dom_sf"/>
</dbReference>
<evidence type="ECO:0000256" key="10">
    <source>
        <dbReference type="SAM" id="Phobius"/>
    </source>
</evidence>
<evidence type="ECO:0000256" key="6">
    <source>
        <dbReference type="ARBA" id="ARBA00022840"/>
    </source>
</evidence>
<evidence type="ECO:0000256" key="3">
    <source>
        <dbReference type="ARBA" id="ARBA00022679"/>
    </source>
</evidence>
<proteinExistence type="predicted"/>
<evidence type="ECO:0000259" key="12">
    <source>
        <dbReference type="PROSITE" id="PS51178"/>
    </source>
</evidence>
<dbReference type="Gene3D" id="1.10.510.10">
    <property type="entry name" value="Transferase(Phosphotransferase) domain 1"/>
    <property type="match status" value="1"/>
</dbReference>
<feature type="domain" description="Protein kinase" evidence="11">
    <location>
        <begin position="18"/>
        <end position="281"/>
    </location>
</feature>
<evidence type="ECO:0000259" key="11">
    <source>
        <dbReference type="PROSITE" id="PS50011"/>
    </source>
</evidence>
<feature type="domain" description="PASTA" evidence="12">
    <location>
        <begin position="506"/>
        <end position="573"/>
    </location>
</feature>
<dbReference type="GO" id="GO:0005524">
    <property type="term" value="F:ATP binding"/>
    <property type="evidence" value="ECO:0007669"/>
    <property type="project" value="UniProtKB-KW"/>
</dbReference>
<dbReference type="PANTHER" id="PTHR43289">
    <property type="entry name" value="MITOGEN-ACTIVATED PROTEIN KINASE KINASE KINASE 20-RELATED"/>
    <property type="match status" value="1"/>
</dbReference>
<dbReference type="EC" id="2.7.11.1" evidence="1"/>
<dbReference type="Gene3D" id="3.30.200.20">
    <property type="entry name" value="Phosphorylase Kinase, domain 1"/>
    <property type="match status" value="1"/>
</dbReference>
<dbReference type="PROSITE" id="PS00108">
    <property type="entry name" value="PROTEIN_KINASE_ST"/>
    <property type="match status" value="1"/>
</dbReference>
<keyword evidence="2 13" id="KW-0723">Serine/threonine-protein kinase</keyword>
<protein>
    <recommendedName>
        <fullName evidence="1">non-specific serine/threonine protein kinase</fullName>
        <ecNumber evidence="1">2.7.11.1</ecNumber>
    </recommendedName>
</protein>
<keyword evidence="14" id="KW-1185">Reference proteome</keyword>
<evidence type="ECO:0000256" key="2">
    <source>
        <dbReference type="ARBA" id="ARBA00022527"/>
    </source>
</evidence>
<dbReference type="Proteomes" id="UP000199258">
    <property type="component" value="Unassembled WGS sequence"/>
</dbReference>
<dbReference type="InterPro" id="IPR008271">
    <property type="entry name" value="Ser/Thr_kinase_AS"/>
</dbReference>
<evidence type="ECO:0000313" key="14">
    <source>
        <dbReference type="Proteomes" id="UP000199258"/>
    </source>
</evidence>
<keyword evidence="6" id="KW-0067">ATP-binding</keyword>
<dbReference type="InterPro" id="IPR005543">
    <property type="entry name" value="PASTA_dom"/>
</dbReference>
<comment type="catalytic activity">
    <reaction evidence="8">
        <text>L-seryl-[protein] + ATP = O-phospho-L-seryl-[protein] + ADP + H(+)</text>
        <dbReference type="Rhea" id="RHEA:17989"/>
        <dbReference type="Rhea" id="RHEA-COMP:9863"/>
        <dbReference type="Rhea" id="RHEA-COMP:11604"/>
        <dbReference type="ChEBI" id="CHEBI:15378"/>
        <dbReference type="ChEBI" id="CHEBI:29999"/>
        <dbReference type="ChEBI" id="CHEBI:30616"/>
        <dbReference type="ChEBI" id="CHEBI:83421"/>
        <dbReference type="ChEBI" id="CHEBI:456216"/>
        <dbReference type="EC" id="2.7.11.1"/>
    </reaction>
</comment>
<keyword evidence="10" id="KW-0812">Transmembrane</keyword>
<dbReference type="FunFam" id="1.10.510.10:FF:000021">
    <property type="entry name" value="Serine/threonine protein kinase"/>
    <property type="match status" value="1"/>
</dbReference>
<dbReference type="Pfam" id="PF00069">
    <property type="entry name" value="Pkinase"/>
    <property type="match status" value="1"/>
</dbReference>
<gene>
    <name evidence="13" type="ORF">SAMN04488693_10910</name>
</gene>
<organism evidence="13 14">
    <name type="scientific">Arthrobacter subterraneus</name>
    <dbReference type="NCBI Taxonomy" id="335973"/>
    <lineage>
        <taxon>Bacteria</taxon>
        <taxon>Bacillati</taxon>
        <taxon>Actinomycetota</taxon>
        <taxon>Actinomycetes</taxon>
        <taxon>Micrococcales</taxon>
        <taxon>Micrococcaceae</taxon>
        <taxon>Arthrobacter</taxon>
    </lineage>
</organism>
<dbReference type="InterPro" id="IPR000719">
    <property type="entry name" value="Prot_kinase_dom"/>
</dbReference>
<dbReference type="Pfam" id="PF03793">
    <property type="entry name" value="PASTA"/>
    <property type="match status" value="4"/>
</dbReference>
<evidence type="ECO:0000313" key="13">
    <source>
        <dbReference type="EMBL" id="SDI30793.1"/>
    </source>
</evidence>
<keyword evidence="3" id="KW-0808">Transferase</keyword>
<dbReference type="STRING" id="335973.SAMN04488693_10910"/>
<dbReference type="PROSITE" id="PS50011">
    <property type="entry name" value="PROTEIN_KINASE_DOM"/>
    <property type="match status" value="1"/>
</dbReference>
<evidence type="ECO:0000256" key="8">
    <source>
        <dbReference type="ARBA" id="ARBA00048679"/>
    </source>
</evidence>